<comment type="caution">
    <text evidence="3">The sequence shown here is derived from an EMBL/GenBank/DDBJ whole genome shotgun (WGS) entry which is preliminary data.</text>
</comment>
<evidence type="ECO:0000313" key="4">
    <source>
        <dbReference type="Proteomes" id="UP000234166"/>
    </source>
</evidence>
<protein>
    <submittedName>
        <fullName evidence="3">GlyB</fullName>
    </submittedName>
</protein>
<keyword evidence="1" id="KW-0732">Signal</keyword>
<name>A0AB38DX94_XANCH</name>
<sequence length="151" mass="15922">MPSRALIFLLLAASSMRAHAQNDAPPTWTIRAAISGNQLVGEWELSKITSQDELLQRAASAQIGIARGASFQIQVTLVNPVGVEVDVTGSSKLIYRPKACLNVTPSGMATLPSIPSSPGTCQPGDPLPITIIYFDKTAGVAAANMYAMKIN</sequence>
<reference evidence="4 5" key="1">
    <citation type="submission" date="2017-10" db="EMBL/GenBank/DDBJ databases">
        <authorList>
            <person name="Regsiter A."/>
            <person name="William W."/>
        </authorList>
    </citation>
    <scope>NUCLEOTIDE SEQUENCE [LARGE SCALE GENOMIC DNA]</scope>
    <source>
        <strain evidence="2 5">CFBP6984</strain>
        <strain evidence="3 4">CFBP7430</strain>
    </source>
</reference>
<organism evidence="3 4">
    <name type="scientific">Xanthomonas campestris pv. phaseoli</name>
    <dbReference type="NCBI Taxonomy" id="317013"/>
    <lineage>
        <taxon>Bacteria</taxon>
        <taxon>Pseudomonadati</taxon>
        <taxon>Pseudomonadota</taxon>
        <taxon>Gammaproteobacteria</taxon>
        <taxon>Lysobacterales</taxon>
        <taxon>Lysobacteraceae</taxon>
        <taxon>Xanthomonas</taxon>
    </lineage>
</organism>
<keyword evidence="5" id="KW-1185">Reference proteome</keyword>
<feature type="chain" id="PRO_5044322289" evidence="1">
    <location>
        <begin position="21"/>
        <end position="151"/>
    </location>
</feature>
<evidence type="ECO:0000313" key="5">
    <source>
        <dbReference type="Proteomes" id="UP000234181"/>
    </source>
</evidence>
<gene>
    <name evidence="3" type="primary">glyB</name>
    <name evidence="2" type="ORF">XAP6984_1500005</name>
    <name evidence="3" type="ORF">XAP7430_1460005</name>
</gene>
<accession>A0AB38DX94</accession>
<evidence type="ECO:0000313" key="3">
    <source>
        <dbReference type="EMBL" id="SON83565.1"/>
    </source>
</evidence>
<dbReference type="Proteomes" id="UP000234166">
    <property type="component" value="Unassembled WGS sequence"/>
</dbReference>
<dbReference type="EMBL" id="OCYS01000053">
    <property type="protein sequence ID" value="SON83565.1"/>
    <property type="molecule type" value="Genomic_DNA"/>
</dbReference>
<evidence type="ECO:0000313" key="2">
    <source>
        <dbReference type="EMBL" id="SON77920.1"/>
    </source>
</evidence>
<feature type="signal peptide" evidence="1">
    <location>
        <begin position="1"/>
        <end position="20"/>
    </location>
</feature>
<proteinExistence type="predicted"/>
<dbReference type="EMBL" id="OCYT01000058">
    <property type="protein sequence ID" value="SON77920.1"/>
    <property type="molecule type" value="Genomic_DNA"/>
</dbReference>
<dbReference type="Proteomes" id="UP000234181">
    <property type="component" value="Unassembled WGS sequence"/>
</dbReference>
<evidence type="ECO:0000256" key="1">
    <source>
        <dbReference type="SAM" id="SignalP"/>
    </source>
</evidence>
<dbReference type="AlphaFoldDB" id="A0AB38DX94"/>